<keyword evidence="1" id="KW-1133">Transmembrane helix</keyword>
<dbReference type="EMBL" id="CU469068">
    <property type="protein sequence ID" value="CCA61410.1"/>
    <property type="molecule type" value="Genomic_DNA"/>
</dbReference>
<reference evidence="2 3" key="1">
    <citation type="journal article" date="2009" name="PLoS ONE">
        <title>Symbiotic virus at the evolutionary intersection of three types of large DNA viruses; iridoviruses, ascoviruses, and ichnoviruses.</title>
        <authorList>
            <person name="Bigot Y."/>
            <person name="Renault S."/>
            <person name="Nicolas J."/>
            <person name="Moundras C."/>
            <person name="Demattei M.V."/>
            <person name="Samain S."/>
            <person name="Bideshi D.K."/>
            <person name="Federici B.A."/>
        </authorList>
    </citation>
    <scope>NUCLEOTIDE SEQUENCE [LARGE SCALE GENOMIC DNA]</scope>
</reference>
<evidence type="ECO:0000313" key="3">
    <source>
        <dbReference type="Proteomes" id="UP000203898"/>
    </source>
</evidence>
<name>F2NYY2_9VIRU</name>
<keyword evidence="3" id="KW-1185">Reference proteome</keyword>
<proteinExistence type="predicted"/>
<organism evidence="2 3">
    <name type="scientific">Diadromus pulchellus ascovirus 4a</name>
    <dbReference type="NCBI Taxonomy" id="158683"/>
    <lineage>
        <taxon>Viruses</taxon>
        <taxon>Varidnaviria</taxon>
        <taxon>Bamfordvirae</taxon>
        <taxon>Nucleocytoviricota</taxon>
        <taxon>Megaviricetes</taxon>
        <taxon>Pimascovirales</taxon>
        <taxon>Pimascovirales incertae sedis</taxon>
        <taxon>Ascoviridae</taxon>
        <taxon>Toursvirus</taxon>
        <taxon>Toursvirus dptv1a</taxon>
    </lineage>
</organism>
<dbReference type="Proteomes" id="UP000203898">
    <property type="component" value="Segment"/>
</dbReference>
<dbReference type="RefSeq" id="YP_009640041.1">
    <property type="nucleotide sequence ID" value="NC_011335.1"/>
</dbReference>
<accession>F2NYY2</accession>
<protein>
    <submittedName>
        <fullName evidence="2">Complete DpAV4 genome</fullName>
    </submittedName>
</protein>
<keyword evidence="1" id="KW-0812">Transmembrane</keyword>
<feature type="transmembrane region" description="Helical" evidence="1">
    <location>
        <begin position="154"/>
        <end position="180"/>
    </location>
</feature>
<dbReference type="KEGG" id="vg:26683598"/>
<evidence type="ECO:0000313" key="2">
    <source>
        <dbReference type="EMBL" id="CCA61410.1"/>
    </source>
</evidence>
<evidence type="ECO:0000256" key="1">
    <source>
        <dbReference type="SAM" id="Phobius"/>
    </source>
</evidence>
<sequence>MKQIIIVIILSVGCVHSQFGILNNPIADSISSVRDTISNPKSKLSSIGEVISKPITSVGDPIGTIKPLFQAVETTLADQLKPISKAVSGLEDAISSTLNSSLGEINEKLSTLDDVRAMIPVVSEFGNFFKKIINSSIVATVSRVDFESVYSKGYMVYVCVLAWTGTVLFLTLLNTTLLLFTKKTC</sequence>
<dbReference type="GeneID" id="26683598"/>
<keyword evidence="1" id="KW-0472">Membrane</keyword>